<comment type="caution">
    <text evidence="2">The sequence shown here is derived from an EMBL/GenBank/DDBJ whole genome shotgun (WGS) entry which is preliminary data.</text>
</comment>
<accession>A0A2A8H7R6</accession>
<proteinExistence type="predicted"/>
<dbReference type="Gene3D" id="2.60.40.1080">
    <property type="match status" value="2"/>
</dbReference>
<dbReference type="Gene3D" id="2.60.40.10">
    <property type="entry name" value="Immunoglobulins"/>
    <property type="match status" value="1"/>
</dbReference>
<sequence>MKTTYNVYRNGNKVKEGLTETTCTDTGLTPNSSYSYQVSAVNDAGESILSEPLSVTTPYSAPTGVSVNKVITTIVTGGNETLIATIAPGTANQGVTWSSSSSANATVDDKGKVTTVKSGSATITATSKVDRSKSASCTVTINDPVVAVTGVTLDKTTASVEVGKTVQLTATVAPSSATNKAVTYSSSDAARATVTNAGLVTGVAAGEVTITVKTTDANKAATCVVTVTVPAGE</sequence>
<dbReference type="Pfam" id="PF02368">
    <property type="entry name" value="Big_2"/>
    <property type="match status" value="2"/>
</dbReference>
<feature type="domain" description="Fibronectin type-III" evidence="1">
    <location>
        <begin position="1"/>
        <end position="60"/>
    </location>
</feature>
<dbReference type="InterPro" id="IPR003961">
    <property type="entry name" value="FN3_dom"/>
</dbReference>
<protein>
    <recommendedName>
        <fullName evidence="1">Fibronectin type-III domain-containing protein</fullName>
    </recommendedName>
</protein>
<dbReference type="Proteomes" id="UP000220841">
    <property type="component" value="Unassembled WGS sequence"/>
</dbReference>
<dbReference type="EMBL" id="NUBY01000241">
    <property type="protein sequence ID" value="PEP90924.1"/>
    <property type="molecule type" value="Genomic_DNA"/>
</dbReference>
<dbReference type="PROSITE" id="PS50853">
    <property type="entry name" value="FN3"/>
    <property type="match status" value="1"/>
</dbReference>
<dbReference type="InterPro" id="IPR013783">
    <property type="entry name" value="Ig-like_fold"/>
</dbReference>
<dbReference type="InterPro" id="IPR003343">
    <property type="entry name" value="Big_2"/>
</dbReference>
<evidence type="ECO:0000313" key="2">
    <source>
        <dbReference type="EMBL" id="PEP90924.1"/>
    </source>
</evidence>
<dbReference type="InterPro" id="IPR008964">
    <property type="entry name" value="Invasin/intimin_cell_adhesion"/>
</dbReference>
<dbReference type="InterPro" id="IPR036116">
    <property type="entry name" value="FN3_sf"/>
</dbReference>
<name>A0A2A8H7R6_9BACI</name>
<dbReference type="SUPFAM" id="SSF49373">
    <property type="entry name" value="Invasin/intimin cell-adhesion fragments"/>
    <property type="match status" value="2"/>
</dbReference>
<dbReference type="RefSeq" id="WP_098227808.1">
    <property type="nucleotide sequence ID" value="NZ_NUBY01000241.1"/>
</dbReference>
<dbReference type="SMART" id="SM00635">
    <property type="entry name" value="BID_2"/>
    <property type="match status" value="2"/>
</dbReference>
<reference evidence="2 3" key="1">
    <citation type="submission" date="2017-09" db="EMBL/GenBank/DDBJ databases">
        <title>Large-scale bioinformatics analysis of Bacillus genomes uncovers conserved roles of natural products in bacterial physiology.</title>
        <authorList>
            <consortium name="Agbiome Team Llc"/>
            <person name="Bleich R.M."/>
            <person name="Grubbs K.J."/>
            <person name="Santa Maria K.C."/>
            <person name="Allen S.E."/>
            <person name="Farag S."/>
            <person name="Shank E.A."/>
            <person name="Bowers A."/>
        </authorList>
    </citation>
    <scope>NUCLEOTIDE SEQUENCE [LARGE SCALE GENOMIC DNA]</scope>
    <source>
        <strain evidence="2 3">AFS021349</strain>
    </source>
</reference>
<organism evidence="2 3">
    <name type="scientific">Bacillus toyonensis</name>
    <dbReference type="NCBI Taxonomy" id="155322"/>
    <lineage>
        <taxon>Bacteria</taxon>
        <taxon>Bacillati</taxon>
        <taxon>Bacillota</taxon>
        <taxon>Bacilli</taxon>
        <taxon>Bacillales</taxon>
        <taxon>Bacillaceae</taxon>
        <taxon>Bacillus</taxon>
        <taxon>Bacillus cereus group</taxon>
    </lineage>
</organism>
<dbReference type="Pfam" id="PF00041">
    <property type="entry name" value="fn3"/>
    <property type="match status" value="1"/>
</dbReference>
<gene>
    <name evidence="2" type="ORF">CN585_28050</name>
</gene>
<dbReference type="SUPFAM" id="SSF49265">
    <property type="entry name" value="Fibronectin type III"/>
    <property type="match status" value="1"/>
</dbReference>
<evidence type="ECO:0000259" key="1">
    <source>
        <dbReference type="PROSITE" id="PS50853"/>
    </source>
</evidence>
<evidence type="ECO:0000313" key="3">
    <source>
        <dbReference type="Proteomes" id="UP000220841"/>
    </source>
</evidence>
<dbReference type="CDD" id="cd00063">
    <property type="entry name" value="FN3"/>
    <property type="match status" value="1"/>
</dbReference>
<dbReference type="AlphaFoldDB" id="A0A2A8H7R6"/>